<reference evidence="10 11" key="1">
    <citation type="submission" date="2018-10" db="EMBL/GenBank/DDBJ databases">
        <title>Isolation, diversity and antifungal activity of actinobacteria from wheat.</title>
        <authorList>
            <person name="Han C."/>
        </authorList>
    </citation>
    <scope>NUCLEOTIDE SEQUENCE [LARGE SCALE GENOMIC DNA]</scope>
    <source>
        <strain evidence="10 11">NEAU-YY642</strain>
    </source>
</reference>
<dbReference type="InterPro" id="IPR035906">
    <property type="entry name" value="MetI-like_sf"/>
</dbReference>
<dbReference type="GO" id="GO:0055085">
    <property type="term" value="P:transmembrane transport"/>
    <property type="evidence" value="ECO:0007669"/>
    <property type="project" value="InterPro"/>
</dbReference>
<evidence type="ECO:0000256" key="8">
    <source>
        <dbReference type="SAM" id="MobiDB-lite"/>
    </source>
</evidence>
<organism evidence="10 11">
    <name type="scientific">Streptomyces triticirhizae</name>
    <dbReference type="NCBI Taxonomy" id="2483353"/>
    <lineage>
        <taxon>Bacteria</taxon>
        <taxon>Bacillati</taxon>
        <taxon>Actinomycetota</taxon>
        <taxon>Actinomycetes</taxon>
        <taxon>Kitasatosporales</taxon>
        <taxon>Streptomycetaceae</taxon>
        <taxon>Streptomyces</taxon>
    </lineage>
</organism>
<keyword evidence="5 7" id="KW-1133">Transmembrane helix</keyword>
<feature type="region of interest" description="Disordered" evidence="8">
    <location>
        <begin position="1"/>
        <end position="29"/>
    </location>
</feature>
<feature type="transmembrane region" description="Helical" evidence="7">
    <location>
        <begin position="36"/>
        <end position="58"/>
    </location>
</feature>
<dbReference type="AlphaFoldDB" id="A0A3M2M2N6"/>
<evidence type="ECO:0000259" key="9">
    <source>
        <dbReference type="PROSITE" id="PS50928"/>
    </source>
</evidence>
<comment type="similarity">
    <text evidence="7">Belongs to the binding-protein-dependent transport system permease family.</text>
</comment>
<dbReference type="Gene3D" id="1.10.3720.10">
    <property type="entry name" value="MetI-like"/>
    <property type="match status" value="1"/>
</dbReference>
<dbReference type="EMBL" id="RFFJ01000019">
    <property type="protein sequence ID" value="RMI44004.1"/>
    <property type="molecule type" value="Genomic_DNA"/>
</dbReference>
<protein>
    <submittedName>
        <fullName evidence="10">Sugar ABC transporter permease</fullName>
    </submittedName>
</protein>
<keyword evidence="4 7" id="KW-0812">Transmembrane</keyword>
<dbReference type="RefSeq" id="WP_122182775.1">
    <property type="nucleotide sequence ID" value="NZ_RFFJ01000019.1"/>
</dbReference>
<dbReference type="InterPro" id="IPR000515">
    <property type="entry name" value="MetI-like"/>
</dbReference>
<evidence type="ECO:0000313" key="10">
    <source>
        <dbReference type="EMBL" id="RMI44004.1"/>
    </source>
</evidence>
<keyword evidence="2 7" id="KW-0813">Transport</keyword>
<sequence>MTVHIEEAPAPPPPVKGSRGPGEGRRPPRRRVPSGLVPYLLLAPAVFALLAVLGYALARNVLISFQEFGRRQLISRTTEWTGLDNYKAVLENERFWDSLVRTFFFMAANVVLIMVLGTLLGLLLNALGKKMRLVLAISLVAAWAMPVIPSTTVFRWLFDTQFGLANWVMRTLGFSGYDQHNWFGSGMSTLAIVTLLIVWTSVPFVALNLYAGLTTVSGEIWEAARCDGASSQRIFWSILMPIMRPFFMITTFLEIIWVFKAFAQIYAMNAGGPDRQSETLPVMAYVEGMGQNQYGMAAAISVLTLVILLIAMSFYFRLILKQEKENS</sequence>
<evidence type="ECO:0000256" key="2">
    <source>
        <dbReference type="ARBA" id="ARBA00022448"/>
    </source>
</evidence>
<feature type="transmembrane region" description="Helical" evidence="7">
    <location>
        <begin position="103"/>
        <end position="126"/>
    </location>
</feature>
<evidence type="ECO:0000256" key="6">
    <source>
        <dbReference type="ARBA" id="ARBA00023136"/>
    </source>
</evidence>
<evidence type="ECO:0000256" key="3">
    <source>
        <dbReference type="ARBA" id="ARBA00022475"/>
    </source>
</evidence>
<feature type="transmembrane region" description="Helical" evidence="7">
    <location>
        <begin position="234"/>
        <end position="259"/>
    </location>
</feature>
<dbReference type="GO" id="GO:0005886">
    <property type="term" value="C:plasma membrane"/>
    <property type="evidence" value="ECO:0007669"/>
    <property type="project" value="UniProtKB-SubCell"/>
</dbReference>
<evidence type="ECO:0000256" key="7">
    <source>
        <dbReference type="RuleBase" id="RU363032"/>
    </source>
</evidence>
<feature type="transmembrane region" description="Helical" evidence="7">
    <location>
        <begin position="294"/>
        <end position="316"/>
    </location>
</feature>
<evidence type="ECO:0000256" key="5">
    <source>
        <dbReference type="ARBA" id="ARBA00022989"/>
    </source>
</evidence>
<name>A0A3M2M2N6_9ACTN</name>
<dbReference type="InterPro" id="IPR050809">
    <property type="entry name" value="UgpAE/MalFG_permease"/>
</dbReference>
<dbReference type="PANTHER" id="PTHR43227">
    <property type="entry name" value="BLL4140 PROTEIN"/>
    <property type="match status" value="1"/>
</dbReference>
<feature type="transmembrane region" description="Helical" evidence="7">
    <location>
        <begin position="133"/>
        <end position="158"/>
    </location>
</feature>
<comment type="subcellular location">
    <subcellularLocation>
        <location evidence="1 7">Cell membrane</location>
        <topology evidence="1 7">Multi-pass membrane protein</topology>
    </subcellularLocation>
</comment>
<feature type="transmembrane region" description="Helical" evidence="7">
    <location>
        <begin position="190"/>
        <end position="213"/>
    </location>
</feature>
<evidence type="ECO:0000256" key="4">
    <source>
        <dbReference type="ARBA" id="ARBA00022692"/>
    </source>
</evidence>
<keyword evidence="11" id="KW-1185">Reference proteome</keyword>
<evidence type="ECO:0000313" key="11">
    <source>
        <dbReference type="Proteomes" id="UP000278673"/>
    </source>
</evidence>
<accession>A0A3M2M2N6</accession>
<feature type="domain" description="ABC transmembrane type-1" evidence="9">
    <location>
        <begin position="99"/>
        <end position="315"/>
    </location>
</feature>
<evidence type="ECO:0000256" key="1">
    <source>
        <dbReference type="ARBA" id="ARBA00004651"/>
    </source>
</evidence>
<proteinExistence type="inferred from homology"/>
<dbReference type="Pfam" id="PF00528">
    <property type="entry name" value="BPD_transp_1"/>
    <property type="match status" value="1"/>
</dbReference>
<gene>
    <name evidence="10" type="ORF">EBN88_06120</name>
</gene>
<dbReference type="SUPFAM" id="SSF161098">
    <property type="entry name" value="MetI-like"/>
    <property type="match status" value="1"/>
</dbReference>
<dbReference type="CDD" id="cd06261">
    <property type="entry name" value="TM_PBP2"/>
    <property type="match status" value="1"/>
</dbReference>
<keyword evidence="6 7" id="KW-0472">Membrane</keyword>
<dbReference type="PANTHER" id="PTHR43227:SF8">
    <property type="entry name" value="DIACETYLCHITOBIOSE UPTAKE SYSTEM PERMEASE PROTEIN DASB"/>
    <property type="match status" value="1"/>
</dbReference>
<keyword evidence="3" id="KW-1003">Cell membrane</keyword>
<dbReference type="Proteomes" id="UP000278673">
    <property type="component" value="Unassembled WGS sequence"/>
</dbReference>
<comment type="caution">
    <text evidence="10">The sequence shown here is derived from an EMBL/GenBank/DDBJ whole genome shotgun (WGS) entry which is preliminary data.</text>
</comment>
<dbReference type="PROSITE" id="PS50928">
    <property type="entry name" value="ABC_TM1"/>
    <property type="match status" value="1"/>
</dbReference>